<dbReference type="Proteomes" id="UP000298860">
    <property type="component" value="Unassembled WGS sequence"/>
</dbReference>
<dbReference type="EMBL" id="BJFL01000001">
    <property type="protein sequence ID" value="GDY28670.1"/>
    <property type="molecule type" value="Genomic_DNA"/>
</dbReference>
<sequence>MTSDDRPAEATSQPSAVHWRTEGDRGLITLAGEIDYSNAGQLDTAVREVLAAGIHRLTVDFSAVSFVDSACLSALVRAREATQEAGVELVLAAVGRPTRRVLDMTGLTSLFRIEERAGGGG</sequence>
<comment type="caution">
    <text evidence="4">The sequence shown here is derived from an EMBL/GenBank/DDBJ whole genome shotgun (WGS) entry which is preliminary data.</text>
</comment>
<dbReference type="Gene3D" id="3.30.750.24">
    <property type="entry name" value="STAS domain"/>
    <property type="match status" value="1"/>
</dbReference>
<keyword evidence="5" id="KW-1185">Reference proteome</keyword>
<name>A0A4D4J0J2_9PSEU</name>
<organism evidence="4 5">
    <name type="scientific">Gandjariella thermophila</name>
    <dbReference type="NCBI Taxonomy" id="1931992"/>
    <lineage>
        <taxon>Bacteria</taxon>
        <taxon>Bacillati</taxon>
        <taxon>Actinomycetota</taxon>
        <taxon>Actinomycetes</taxon>
        <taxon>Pseudonocardiales</taxon>
        <taxon>Pseudonocardiaceae</taxon>
        <taxon>Gandjariella</taxon>
    </lineage>
</organism>
<dbReference type="InterPro" id="IPR003658">
    <property type="entry name" value="Anti-sigma_ant"/>
</dbReference>
<dbReference type="InterPro" id="IPR002645">
    <property type="entry name" value="STAS_dom"/>
</dbReference>
<evidence type="ECO:0000313" key="4">
    <source>
        <dbReference type="EMBL" id="GDY28670.1"/>
    </source>
</evidence>
<comment type="similarity">
    <text evidence="1 2">Belongs to the anti-sigma-factor antagonist family.</text>
</comment>
<dbReference type="Pfam" id="PF01740">
    <property type="entry name" value="STAS"/>
    <property type="match status" value="1"/>
</dbReference>
<dbReference type="NCBIfam" id="TIGR00377">
    <property type="entry name" value="ant_ant_sig"/>
    <property type="match status" value="1"/>
</dbReference>
<proteinExistence type="inferred from homology"/>
<evidence type="ECO:0000313" key="5">
    <source>
        <dbReference type="Proteomes" id="UP000298860"/>
    </source>
</evidence>
<dbReference type="GO" id="GO:0043856">
    <property type="term" value="F:anti-sigma factor antagonist activity"/>
    <property type="evidence" value="ECO:0007669"/>
    <property type="project" value="InterPro"/>
</dbReference>
<evidence type="ECO:0000256" key="1">
    <source>
        <dbReference type="ARBA" id="ARBA00009013"/>
    </source>
</evidence>
<dbReference type="PANTHER" id="PTHR33495:SF2">
    <property type="entry name" value="ANTI-SIGMA FACTOR ANTAGONIST TM_1081-RELATED"/>
    <property type="match status" value="1"/>
</dbReference>
<protein>
    <recommendedName>
        <fullName evidence="2">Anti-sigma factor antagonist</fullName>
    </recommendedName>
</protein>
<feature type="domain" description="STAS" evidence="3">
    <location>
        <begin position="27"/>
        <end position="121"/>
    </location>
</feature>
<dbReference type="AlphaFoldDB" id="A0A4D4J0J2"/>
<evidence type="ECO:0000256" key="2">
    <source>
        <dbReference type="RuleBase" id="RU003749"/>
    </source>
</evidence>
<dbReference type="InterPro" id="IPR036513">
    <property type="entry name" value="STAS_dom_sf"/>
</dbReference>
<dbReference type="PROSITE" id="PS50801">
    <property type="entry name" value="STAS"/>
    <property type="match status" value="1"/>
</dbReference>
<evidence type="ECO:0000259" key="3">
    <source>
        <dbReference type="PROSITE" id="PS50801"/>
    </source>
</evidence>
<dbReference type="CDD" id="cd07043">
    <property type="entry name" value="STAS_anti-anti-sigma_factors"/>
    <property type="match status" value="1"/>
</dbReference>
<gene>
    <name evidence="4" type="ORF">GTS_03030</name>
</gene>
<reference evidence="5" key="1">
    <citation type="submission" date="2019-04" db="EMBL/GenBank/DDBJ databases">
        <title>Draft genome sequence of Pseudonocardiaceae bacterium SL3-2-4.</title>
        <authorList>
            <person name="Ningsih F."/>
            <person name="Yokota A."/>
            <person name="Sakai Y."/>
            <person name="Nanatani K."/>
            <person name="Yabe S."/>
            <person name="Oetari A."/>
            <person name="Sjamsuridzal W."/>
        </authorList>
    </citation>
    <scope>NUCLEOTIDE SEQUENCE [LARGE SCALE GENOMIC DNA]</scope>
    <source>
        <strain evidence="5">SL3-2-4</strain>
    </source>
</reference>
<accession>A0A4D4J0J2</accession>
<dbReference type="SUPFAM" id="SSF52091">
    <property type="entry name" value="SpoIIaa-like"/>
    <property type="match status" value="1"/>
</dbReference>
<dbReference type="PANTHER" id="PTHR33495">
    <property type="entry name" value="ANTI-SIGMA FACTOR ANTAGONIST TM_1081-RELATED-RELATED"/>
    <property type="match status" value="1"/>
</dbReference>
<dbReference type="OrthoDB" id="3556031at2"/>
<dbReference type="RefSeq" id="WP_137811861.1">
    <property type="nucleotide sequence ID" value="NZ_BJFL01000001.1"/>
</dbReference>